<evidence type="ECO:0000256" key="7">
    <source>
        <dbReference type="ARBA" id="ARBA00022884"/>
    </source>
</evidence>
<evidence type="ECO:0000256" key="6">
    <source>
        <dbReference type="ARBA" id="ARBA00022840"/>
    </source>
</evidence>
<keyword evidence="5" id="KW-0547">Nucleotide-binding</keyword>
<dbReference type="InterPro" id="IPR002318">
    <property type="entry name" value="Ala-tRNA-lgiase_IIc"/>
</dbReference>
<dbReference type="CDD" id="cd00673">
    <property type="entry name" value="AlaRS_core"/>
    <property type="match status" value="1"/>
</dbReference>
<keyword evidence="3" id="KW-0820">tRNA-binding</keyword>
<dbReference type="PROSITE" id="PS50860">
    <property type="entry name" value="AA_TRNA_LIGASE_II_ALA"/>
    <property type="match status" value="1"/>
</dbReference>
<evidence type="ECO:0000256" key="3">
    <source>
        <dbReference type="ARBA" id="ARBA00022555"/>
    </source>
</evidence>
<dbReference type="InterPro" id="IPR045864">
    <property type="entry name" value="aa-tRNA-synth_II/BPL/LPL"/>
</dbReference>
<dbReference type="InterPro" id="IPR018165">
    <property type="entry name" value="Ala-tRNA-synth_IIc_core"/>
</dbReference>
<evidence type="ECO:0000256" key="1">
    <source>
        <dbReference type="ARBA" id="ARBA00008226"/>
    </source>
</evidence>
<dbReference type="Pfam" id="PF01411">
    <property type="entry name" value="tRNA-synt_2c"/>
    <property type="match status" value="1"/>
</dbReference>
<keyword evidence="9" id="KW-0030">Aminoacyl-tRNA synthetase</keyword>
<evidence type="ECO:0000256" key="2">
    <source>
        <dbReference type="ARBA" id="ARBA00013168"/>
    </source>
</evidence>
<dbReference type="EC" id="6.1.1.7" evidence="2"/>
<dbReference type="FunFam" id="3.30.980.10:FF:000004">
    <property type="entry name" value="Alanine--tRNA ligase, cytoplasmic"/>
    <property type="match status" value="1"/>
</dbReference>
<keyword evidence="4 11" id="KW-0436">Ligase</keyword>
<dbReference type="SMART" id="SM00863">
    <property type="entry name" value="tRNA_SAD"/>
    <property type="match status" value="1"/>
</dbReference>
<dbReference type="GO" id="GO:0006419">
    <property type="term" value="P:alanyl-tRNA aminoacylation"/>
    <property type="evidence" value="ECO:0007669"/>
    <property type="project" value="InterPro"/>
</dbReference>
<keyword evidence="7" id="KW-0694">RNA-binding</keyword>
<dbReference type="PANTHER" id="PTHR11777">
    <property type="entry name" value="ALANYL-TRNA SYNTHETASE"/>
    <property type="match status" value="1"/>
</dbReference>
<dbReference type="GO" id="GO:0002161">
    <property type="term" value="F:aminoacyl-tRNA deacylase activity"/>
    <property type="evidence" value="ECO:0007669"/>
    <property type="project" value="TreeGrafter"/>
</dbReference>
<sequence>MNINHIKLRLLFSNFWKKRGHKEVPPIPLVPQNDPTTLFTGSGMQQLVPNLLGEIHPLGKKLYNIQRCIRAQDIEEVGDNRHDTFFEMMGNWSLGDYFKKEQLTWCWEFLTQELKLSKERLYVTVFWGTKDIPADEESFQIWRKIGLPENRILRYDTKTNWWSRAGLPENMPAGEPGGRTSEIFYEFTQIIHNPKYGKTCHPNCSCGRFIEIGNSVFMEYKKNSEGTLSELPAKDVDFGGGLERITMALENQNDLFLTNVFTKTVSTVEKITKKKYLDFKKPIRIISDHIKTSVFLIKEGVTPSNKEQGYILRRLLRKTSFNLHKIGVDLKQALPLEEIVESVIDTYGNIYFNKEKDLKMIVPIIKEEMDKFGKALSRGIKEIEKTEEKDLENKAFYFYQSYGLPLEFLEEIFKNLKKKINIQRFREEFNKHKELSRSASVGKFKGGLADHSTQSIKYHTVTHLLHQALFDVLGNNIRQEGSNITSERLRFDFYSTKKPTTDQIKKVESTINGKINHALEVSFKIIHKSDALKIGAKSFFREKYPEMVKIYFINNYSKEFCGGPHVKNTQEIGQIKIFRFEKIGSNLYRIYAK</sequence>
<feature type="domain" description="Alanyl-transfer RNA synthetases family profile" evidence="10">
    <location>
        <begin position="3"/>
        <end position="593"/>
    </location>
</feature>
<evidence type="ECO:0000256" key="4">
    <source>
        <dbReference type="ARBA" id="ARBA00022598"/>
    </source>
</evidence>
<dbReference type="SUPFAM" id="SSF55186">
    <property type="entry name" value="ThrRS/AlaRS common domain"/>
    <property type="match status" value="1"/>
</dbReference>
<dbReference type="Gene3D" id="3.30.930.10">
    <property type="entry name" value="Bira Bifunctional Protein, Domain 2"/>
    <property type="match status" value="1"/>
</dbReference>
<dbReference type="Proteomes" id="UP000231434">
    <property type="component" value="Unassembled WGS sequence"/>
</dbReference>
<dbReference type="InterPro" id="IPR018164">
    <property type="entry name" value="Ala-tRNA-synth_IIc_N"/>
</dbReference>
<organism evidence="11 12">
    <name type="scientific">Candidatus Roizmanbacteria bacterium CG10_big_fil_rev_8_21_14_0_10_36_26</name>
    <dbReference type="NCBI Taxonomy" id="1974851"/>
    <lineage>
        <taxon>Bacteria</taxon>
        <taxon>Candidatus Roizmaniibacteriota</taxon>
    </lineage>
</organism>
<dbReference type="PANTHER" id="PTHR11777:SF9">
    <property type="entry name" value="ALANINE--TRNA LIGASE, CYTOPLASMIC"/>
    <property type="match status" value="1"/>
</dbReference>
<dbReference type="InterPro" id="IPR012947">
    <property type="entry name" value="tRNA_SAD"/>
</dbReference>
<dbReference type="EMBL" id="PFEB01000057">
    <property type="protein sequence ID" value="PJE60190.1"/>
    <property type="molecule type" value="Genomic_DNA"/>
</dbReference>
<evidence type="ECO:0000256" key="9">
    <source>
        <dbReference type="ARBA" id="ARBA00023146"/>
    </source>
</evidence>
<dbReference type="Gene3D" id="3.30.54.20">
    <property type="match status" value="1"/>
</dbReference>
<keyword evidence="8" id="KW-0648">Protein biosynthesis</keyword>
<comment type="caution">
    <text evidence="11">The sequence shown here is derived from an EMBL/GenBank/DDBJ whole genome shotgun (WGS) entry which is preliminary data.</text>
</comment>
<evidence type="ECO:0000256" key="5">
    <source>
        <dbReference type="ARBA" id="ARBA00022741"/>
    </source>
</evidence>
<dbReference type="SUPFAM" id="SSF55681">
    <property type="entry name" value="Class II aaRS and biotin synthetases"/>
    <property type="match status" value="1"/>
</dbReference>
<evidence type="ECO:0000259" key="10">
    <source>
        <dbReference type="PROSITE" id="PS50860"/>
    </source>
</evidence>
<dbReference type="Gene3D" id="3.30.980.10">
    <property type="entry name" value="Threonyl-trna Synthetase, Chain A, domain 2"/>
    <property type="match status" value="1"/>
</dbReference>
<dbReference type="GO" id="GO:0005737">
    <property type="term" value="C:cytoplasm"/>
    <property type="evidence" value="ECO:0007669"/>
    <property type="project" value="InterPro"/>
</dbReference>
<evidence type="ECO:0000313" key="11">
    <source>
        <dbReference type="EMBL" id="PJE60190.1"/>
    </source>
</evidence>
<accession>A0A2M8KJT9</accession>
<comment type="similarity">
    <text evidence="1">Belongs to the class-II aminoacyl-tRNA synthetase family.</text>
</comment>
<keyword evidence="6" id="KW-0067">ATP-binding</keyword>
<dbReference type="GO" id="GO:0000049">
    <property type="term" value="F:tRNA binding"/>
    <property type="evidence" value="ECO:0007669"/>
    <property type="project" value="UniProtKB-KW"/>
</dbReference>
<name>A0A2M8KJT9_9BACT</name>
<reference evidence="12" key="1">
    <citation type="submission" date="2017-09" db="EMBL/GenBank/DDBJ databases">
        <title>Depth-based differentiation of microbial function through sediment-hosted aquifers and enrichment of novel symbionts in the deep terrestrial subsurface.</title>
        <authorList>
            <person name="Probst A.J."/>
            <person name="Ladd B."/>
            <person name="Jarett J.K."/>
            <person name="Geller-Mcgrath D.E."/>
            <person name="Sieber C.M.K."/>
            <person name="Emerson J.B."/>
            <person name="Anantharaman K."/>
            <person name="Thomas B.C."/>
            <person name="Malmstrom R."/>
            <person name="Stieglmeier M."/>
            <person name="Klingl A."/>
            <person name="Woyke T."/>
            <person name="Ryan C.M."/>
            <person name="Banfield J.F."/>
        </authorList>
    </citation>
    <scope>NUCLEOTIDE SEQUENCE [LARGE SCALE GENOMIC DNA]</scope>
</reference>
<protein>
    <recommendedName>
        <fullName evidence="2">alanine--tRNA ligase</fullName>
        <ecNumber evidence="2">6.1.1.7</ecNumber>
    </recommendedName>
</protein>
<evidence type="ECO:0000256" key="8">
    <source>
        <dbReference type="ARBA" id="ARBA00022917"/>
    </source>
</evidence>
<dbReference type="InterPro" id="IPR050058">
    <property type="entry name" value="Ala-tRNA_ligase"/>
</dbReference>
<proteinExistence type="inferred from homology"/>
<dbReference type="AlphaFoldDB" id="A0A2M8KJT9"/>
<dbReference type="GO" id="GO:0004813">
    <property type="term" value="F:alanine-tRNA ligase activity"/>
    <property type="evidence" value="ECO:0007669"/>
    <property type="project" value="UniProtKB-EC"/>
</dbReference>
<dbReference type="InterPro" id="IPR018163">
    <property type="entry name" value="Thr/Ala-tRNA-synth_IIc_edit"/>
</dbReference>
<gene>
    <name evidence="11" type="ORF">COU86_05870</name>
</gene>
<dbReference type="Pfam" id="PF07973">
    <property type="entry name" value="tRNA_SAD"/>
    <property type="match status" value="1"/>
</dbReference>
<dbReference type="InterPro" id="IPR018162">
    <property type="entry name" value="Ala-tRNA-ligase_IIc_anticod-bd"/>
</dbReference>
<dbReference type="SUPFAM" id="SSF101353">
    <property type="entry name" value="Putative anticodon-binding domain of alanyl-tRNA synthetase (AlaRS)"/>
    <property type="match status" value="1"/>
</dbReference>
<dbReference type="NCBIfam" id="NF002436">
    <property type="entry name" value="PRK01584.1"/>
    <property type="match status" value="1"/>
</dbReference>
<dbReference type="GO" id="GO:0005524">
    <property type="term" value="F:ATP binding"/>
    <property type="evidence" value="ECO:0007669"/>
    <property type="project" value="UniProtKB-KW"/>
</dbReference>
<dbReference type="PRINTS" id="PR00980">
    <property type="entry name" value="TRNASYNTHALA"/>
</dbReference>
<evidence type="ECO:0000313" key="12">
    <source>
        <dbReference type="Proteomes" id="UP000231434"/>
    </source>
</evidence>